<evidence type="ECO:0000256" key="1">
    <source>
        <dbReference type="SAM" id="MobiDB-lite"/>
    </source>
</evidence>
<dbReference type="EMBL" id="LJIJ01000664">
    <property type="protein sequence ID" value="ODM95489.1"/>
    <property type="molecule type" value="Genomic_DNA"/>
</dbReference>
<feature type="compositionally biased region" description="Basic residues" evidence="1">
    <location>
        <begin position="172"/>
        <end position="181"/>
    </location>
</feature>
<dbReference type="OrthoDB" id="6630583at2759"/>
<protein>
    <submittedName>
        <fullName evidence="2">Uncharacterized protein</fullName>
    </submittedName>
</protein>
<comment type="caution">
    <text evidence="2">The sequence shown here is derived from an EMBL/GenBank/DDBJ whole genome shotgun (WGS) entry which is preliminary data.</text>
</comment>
<feature type="compositionally biased region" description="Low complexity" evidence="1">
    <location>
        <begin position="214"/>
        <end position="237"/>
    </location>
</feature>
<feature type="compositionally biased region" description="Low complexity" evidence="1">
    <location>
        <begin position="113"/>
        <end position="126"/>
    </location>
</feature>
<organism evidence="2 3">
    <name type="scientific">Orchesella cincta</name>
    <name type="common">Springtail</name>
    <name type="synonym">Podura cincta</name>
    <dbReference type="NCBI Taxonomy" id="48709"/>
    <lineage>
        <taxon>Eukaryota</taxon>
        <taxon>Metazoa</taxon>
        <taxon>Ecdysozoa</taxon>
        <taxon>Arthropoda</taxon>
        <taxon>Hexapoda</taxon>
        <taxon>Collembola</taxon>
        <taxon>Entomobryomorpha</taxon>
        <taxon>Entomobryoidea</taxon>
        <taxon>Orchesellidae</taxon>
        <taxon>Orchesellinae</taxon>
        <taxon>Orchesella</taxon>
    </lineage>
</organism>
<proteinExistence type="predicted"/>
<feature type="compositionally biased region" description="Low complexity" evidence="1">
    <location>
        <begin position="147"/>
        <end position="165"/>
    </location>
</feature>
<reference evidence="2 3" key="1">
    <citation type="journal article" date="2016" name="Genome Biol. Evol.">
        <title>Gene Family Evolution Reflects Adaptation to Soil Environmental Stressors in the Genome of the Collembolan Orchesella cincta.</title>
        <authorList>
            <person name="Faddeeva-Vakhrusheva A."/>
            <person name="Derks M.F."/>
            <person name="Anvar S.Y."/>
            <person name="Agamennone V."/>
            <person name="Suring W."/>
            <person name="Smit S."/>
            <person name="van Straalen N.M."/>
            <person name="Roelofs D."/>
        </authorList>
    </citation>
    <scope>NUCLEOTIDE SEQUENCE [LARGE SCALE GENOMIC DNA]</scope>
    <source>
        <tissue evidence="2">Mixed pool</tissue>
    </source>
</reference>
<keyword evidence="3" id="KW-1185">Reference proteome</keyword>
<evidence type="ECO:0000313" key="2">
    <source>
        <dbReference type="EMBL" id="ODM95489.1"/>
    </source>
</evidence>
<dbReference type="Proteomes" id="UP000094527">
    <property type="component" value="Unassembled WGS sequence"/>
</dbReference>
<feature type="region of interest" description="Disordered" evidence="1">
    <location>
        <begin position="214"/>
        <end position="247"/>
    </location>
</feature>
<dbReference type="AlphaFoldDB" id="A0A1D2MQV0"/>
<name>A0A1D2MQV0_ORCCI</name>
<feature type="region of interest" description="Disordered" evidence="1">
    <location>
        <begin position="111"/>
        <end position="130"/>
    </location>
</feature>
<gene>
    <name evidence="2" type="ORF">Ocin01_11184</name>
</gene>
<accession>A0A1D2MQV0</accession>
<sequence>MSYLQAFNFSSFVPNFGAFPQSIGGGGFAPNRFSTQSSPSQLNGGPTYTTTAADELIVNPSPQSPAAATAASIPIPESIVPNYSNSQKDYYGNPNENFNQQSIQIPPEYRELQQQPQGQGSSAPPSLAQQEVSNVNSYNQIINNEQQQQQLPPQQQQYDEQQQQQPSPPPQQRKRRTKQQRARNAPPQIINYAPVYPVHYVAPLGHHHATHILQPQPQQTNGGANPQNAQNQNDNGASDSNSGLRVTPIQGPISAKDGHVPVVPLYSYPAVRNGTFYQIPRGGLCPGILISVQTLTMYFVLEGKKWQTKSMSKSNAAYSIMIRLDDSFHHHHHHISNLNESKSN</sequence>
<feature type="region of interest" description="Disordered" evidence="1">
    <location>
        <begin position="147"/>
        <end position="190"/>
    </location>
</feature>
<evidence type="ECO:0000313" key="3">
    <source>
        <dbReference type="Proteomes" id="UP000094527"/>
    </source>
</evidence>